<gene>
    <name evidence="1" type="ORF">Adu01nite_16900</name>
</gene>
<evidence type="ECO:0000313" key="2">
    <source>
        <dbReference type="Proteomes" id="UP000637628"/>
    </source>
</evidence>
<dbReference type="InterPro" id="IPR026337">
    <property type="entry name" value="AKG_HExxH"/>
</dbReference>
<name>A0ABQ3YS37_9ACTN</name>
<dbReference type="Proteomes" id="UP000637628">
    <property type="component" value="Unassembled WGS sequence"/>
</dbReference>
<dbReference type="NCBIfam" id="TIGR04267">
    <property type="entry name" value="mod_HExxH"/>
    <property type="match status" value="1"/>
</dbReference>
<comment type="caution">
    <text evidence="1">The sequence shown here is derived from an EMBL/GenBank/DDBJ whole genome shotgun (WGS) entry which is preliminary data.</text>
</comment>
<sequence length="598" mass="64641">MLSANHRIKDSHVDLLCHGYGSADLTDALWRTEFSRRLLLLGAVVDLVTHRPDLLGPLPPPATSIEMLMEIDASDRAMFRELLLHPQVGSWAAYLLRRARGLVTSPSPLWVDAGVLHALAFVGAVRQGRSWATAIPVRDGKVMLPGLGMAVFSDRAAWGVAEAETDGHQVTLHRRGQDLTVAADGRSWSGDGDWWELRRLRVGSDPVMEVTLDDIDLFRDLGDPVEPQRLSMADHERWGSLLSEAWEILCAHHRASAEAMADGVVSLVPLSDNGVGETRSASTGEAFGSVLVSQPVDARALAVALVHESAHIRLGGLLHLLPATSGVQRENLYAPWRDDPRPLAGLIQGIYAFVDISDFWRVQAGLSQSPADEFEYVLSRLQVEQALRAAAGSDGLTRLGERLINGLADRVAGWKLAPTTETAVRAAELVASAHRTGWRLRHLSPAKDTVDRLVVAWSSGKDAPVLDPGYVVVAGQRQWSQGRLALARRWVIRGDVPLTDRLRAMGVDDADANLLHAERAEAAAAFTRRLLDDPDDLDAWSGLGLAVDGPAAAVLREDAALVRAVHRGTRNPAPDPSVLAEWLARASRTATPGSSSAG</sequence>
<organism evidence="1 2">
    <name type="scientific">Paractinoplanes durhamensis</name>
    <dbReference type="NCBI Taxonomy" id="113563"/>
    <lineage>
        <taxon>Bacteria</taxon>
        <taxon>Bacillati</taxon>
        <taxon>Actinomycetota</taxon>
        <taxon>Actinomycetes</taxon>
        <taxon>Micromonosporales</taxon>
        <taxon>Micromonosporaceae</taxon>
        <taxon>Paractinoplanes</taxon>
    </lineage>
</organism>
<keyword evidence="2" id="KW-1185">Reference proteome</keyword>
<reference evidence="1 2" key="1">
    <citation type="submission" date="2021-01" db="EMBL/GenBank/DDBJ databases">
        <title>Whole genome shotgun sequence of Actinoplanes durhamensis NBRC 14914.</title>
        <authorList>
            <person name="Komaki H."/>
            <person name="Tamura T."/>
        </authorList>
    </citation>
    <scope>NUCLEOTIDE SEQUENCE [LARGE SCALE GENOMIC DNA]</scope>
    <source>
        <strain evidence="1 2">NBRC 14914</strain>
    </source>
</reference>
<accession>A0ABQ3YS37</accession>
<dbReference type="RefSeq" id="WP_203725958.1">
    <property type="nucleotide sequence ID" value="NZ_BAAATX010000002.1"/>
</dbReference>
<evidence type="ECO:0000313" key="1">
    <source>
        <dbReference type="EMBL" id="GIE00340.1"/>
    </source>
</evidence>
<proteinExistence type="predicted"/>
<protein>
    <submittedName>
        <fullName evidence="1">HEXXH motif domain-containing protein</fullName>
    </submittedName>
</protein>
<dbReference type="EMBL" id="BOML01000013">
    <property type="protein sequence ID" value="GIE00340.1"/>
    <property type="molecule type" value="Genomic_DNA"/>
</dbReference>